<evidence type="ECO:0000313" key="3">
    <source>
        <dbReference type="Proteomes" id="UP001162905"/>
    </source>
</evidence>
<evidence type="ECO:0000256" key="1">
    <source>
        <dbReference type="SAM" id="MobiDB-lite"/>
    </source>
</evidence>
<accession>A0ABS9ICX8</accession>
<feature type="region of interest" description="Disordered" evidence="1">
    <location>
        <begin position="122"/>
        <end position="141"/>
    </location>
</feature>
<reference evidence="2" key="1">
    <citation type="submission" date="2022-01" db="EMBL/GenBank/DDBJ databases">
        <title>Pseudomonas sp. nov. isolated from Antarctic regolith.</title>
        <authorList>
            <person name="Novakova D."/>
            <person name="Sedlar K."/>
        </authorList>
    </citation>
    <scope>NUCLEOTIDE SEQUENCE</scope>
    <source>
        <strain evidence="2">P2647</strain>
    </source>
</reference>
<name>A0ABS9ICX8_9PSED</name>
<proteinExistence type="predicted"/>
<dbReference type="RefSeq" id="WP_237254864.1">
    <property type="nucleotide sequence ID" value="NZ_JAKJXH010000048.1"/>
</dbReference>
<keyword evidence="3" id="KW-1185">Reference proteome</keyword>
<gene>
    <name evidence="2" type="ORF">L4G47_25555</name>
</gene>
<comment type="caution">
    <text evidence="2">The sequence shown here is derived from an EMBL/GenBank/DDBJ whole genome shotgun (WGS) entry which is preliminary data.</text>
</comment>
<dbReference type="Proteomes" id="UP001162905">
    <property type="component" value="Unassembled WGS sequence"/>
</dbReference>
<dbReference type="EMBL" id="JAKJXH010000048">
    <property type="protein sequence ID" value="MCF7545563.1"/>
    <property type="molecule type" value="Genomic_DNA"/>
</dbReference>
<protein>
    <submittedName>
        <fullName evidence="2">Uncharacterized protein</fullName>
    </submittedName>
</protein>
<organism evidence="2 3">
    <name type="scientific">Pseudomonas petrae</name>
    <dbReference type="NCBI Taxonomy" id="2912190"/>
    <lineage>
        <taxon>Bacteria</taxon>
        <taxon>Pseudomonadati</taxon>
        <taxon>Pseudomonadota</taxon>
        <taxon>Gammaproteobacteria</taxon>
        <taxon>Pseudomonadales</taxon>
        <taxon>Pseudomonadaceae</taxon>
        <taxon>Pseudomonas</taxon>
    </lineage>
</organism>
<sequence length="141" mass="15667">MAERGKKSVASLYVAKPAGVDSRLAPPAAMTAAQKATWVTVINARPADWFGPENAALLVQYCRHKVQSDILAQQLESFDPAWLLQDEGLKRYDKLSGMVERETRTMNALLRSMRLTQQSLVRADKAVPSAKGRKPWQGEND</sequence>
<evidence type="ECO:0000313" key="2">
    <source>
        <dbReference type="EMBL" id="MCF7545563.1"/>
    </source>
</evidence>